<gene>
    <name evidence="1" type="ORF">SAMN04487969_10598</name>
</gene>
<dbReference type="RefSeq" id="WP_046231547.1">
    <property type="nucleotide sequence ID" value="NZ_FONN01000005.1"/>
</dbReference>
<keyword evidence="2" id="KW-1185">Reference proteome</keyword>
<dbReference type="EMBL" id="FONN01000005">
    <property type="protein sequence ID" value="SFE68202.1"/>
    <property type="molecule type" value="Genomic_DNA"/>
</dbReference>
<dbReference type="AlphaFoldDB" id="A0A1I2CJ90"/>
<sequence length="315" mass="35714">MAGVLVAEYLGQRTDVDHIKIEPAGERELCPFMDGRFCHKKVPVCSIRNKGKLWIVCENRLCSSKKTVPDPVNPKKKVKLNLSSYQKDVLLNIAKASFSEDLDYSDVSVKREVPLKANDQSDYSADFVMTLNDGRSHLPGPDRVVLEMQGGGETSNTGEITRHISAWKENPLRTNEILRKEIPKVGTIETNAWRRQQEQFIVKGNVALMTWKGYGIIFCVGELLYDYIWRKIENKSILPPLKEHNWTLAFLEISEDYDSPVMPGPLPLKVGRRLFTNYHTFVHALINQGEPSPDTFAGDFDRLDGTVVNIPKEGR</sequence>
<organism evidence="1 2">
    <name type="scientific">Paenibacillus algorifonticola</name>
    <dbReference type="NCBI Taxonomy" id="684063"/>
    <lineage>
        <taxon>Bacteria</taxon>
        <taxon>Bacillati</taxon>
        <taxon>Bacillota</taxon>
        <taxon>Bacilli</taxon>
        <taxon>Bacillales</taxon>
        <taxon>Paenibacillaceae</taxon>
        <taxon>Paenibacillus</taxon>
    </lineage>
</organism>
<evidence type="ECO:0000313" key="2">
    <source>
        <dbReference type="Proteomes" id="UP000183410"/>
    </source>
</evidence>
<proteinExistence type="predicted"/>
<name>A0A1I2CJ90_9BACL</name>
<dbReference type="OrthoDB" id="7067831at2"/>
<evidence type="ECO:0000313" key="1">
    <source>
        <dbReference type="EMBL" id="SFE68202.1"/>
    </source>
</evidence>
<evidence type="ECO:0008006" key="3">
    <source>
        <dbReference type="Google" id="ProtNLM"/>
    </source>
</evidence>
<accession>A0A1I2CJ90</accession>
<reference evidence="2" key="1">
    <citation type="submission" date="2016-10" db="EMBL/GenBank/DDBJ databases">
        <authorList>
            <person name="Varghese N."/>
            <person name="Submissions S."/>
        </authorList>
    </citation>
    <scope>NUCLEOTIDE SEQUENCE [LARGE SCALE GENOMIC DNA]</scope>
    <source>
        <strain evidence="2">CGMCC 1.10223</strain>
    </source>
</reference>
<dbReference type="Proteomes" id="UP000183410">
    <property type="component" value="Unassembled WGS sequence"/>
</dbReference>
<protein>
    <recommendedName>
        <fullName evidence="3">Restriction endonuclease NotI</fullName>
    </recommendedName>
</protein>